<sequence length="509" mass="55942">MRLAQLWLEHEGSCSSRTASALHHLRSLPVSFQADPGVNYHPSAGGYWDENGQWVAEAEKEAQADAASEAENTRHEMAMDDPASVVEIASTKAGKAIERAENNAADAQVLHMRLRSQKATNLVRSVRQSLGDLMRRRHTSKLKQELAKLDQHWQTLKQCESKSSGKCRELTRQALHGLAHDAGSAARTAGHLTTLGRVAKRRTFPILDLLRMGIGPAPDQLDALDPPTPPDFVPAPGPPYGTAAGCDCAPHSHCAGRGREFPWCKVNRTEPCPLLAQPSFIDASGADHRVAGSGQPPAVWDYCGPPKPNSETVHAGGHCEARHDIVAKYHDDKEFWDKDGTFNWNRVPRKDRMTLEAMVAPIEGEGLCVRTPSSGAHHVCPTAQDDLDEANPEGTEWSRTRTWDFCVPVAPPDKLKVLEELAQEKQAAAEQGVEIQEEEKFRKPFEKDPAAENKDMALQQQGHDQQGYDQGYGQGGYGAMQQGMGHFGAFMAQCDPPASERTRRLQDFL</sequence>
<gene>
    <name evidence="1" type="ORF">EVOR1521_LOCUS6445</name>
</gene>
<comment type="caution">
    <text evidence="1">The sequence shown here is derived from an EMBL/GenBank/DDBJ whole genome shotgun (WGS) entry which is preliminary data.</text>
</comment>
<reference evidence="1" key="1">
    <citation type="submission" date="2023-08" db="EMBL/GenBank/DDBJ databases">
        <authorList>
            <person name="Chen Y."/>
            <person name="Shah S."/>
            <person name="Dougan E. K."/>
            <person name="Thang M."/>
            <person name="Chan C."/>
        </authorList>
    </citation>
    <scope>NUCLEOTIDE SEQUENCE</scope>
</reference>
<evidence type="ECO:0000313" key="1">
    <source>
        <dbReference type="EMBL" id="CAJ1377718.1"/>
    </source>
</evidence>
<dbReference type="AlphaFoldDB" id="A0AA36I0Y9"/>
<proteinExistence type="predicted"/>
<dbReference type="Proteomes" id="UP001178507">
    <property type="component" value="Unassembled WGS sequence"/>
</dbReference>
<protein>
    <submittedName>
        <fullName evidence="1">Uncharacterized protein</fullName>
    </submittedName>
</protein>
<evidence type="ECO:0000313" key="2">
    <source>
        <dbReference type="Proteomes" id="UP001178507"/>
    </source>
</evidence>
<name>A0AA36I0Y9_9DINO</name>
<accession>A0AA36I0Y9</accession>
<organism evidence="1 2">
    <name type="scientific">Effrenium voratum</name>
    <dbReference type="NCBI Taxonomy" id="2562239"/>
    <lineage>
        <taxon>Eukaryota</taxon>
        <taxon>Sar</taxon>
        <taxon>Alveolata</taxon>
        <taxon>Dinophyceae</taxon>
        <taxon>Suessiales</taxon>
        <taxon>Symbiodiniaceae</taxon>
        <taxon>Effrenium</taxon>
    </lineage>
</organism>
<keyword evidence="2" id="KW-1185">Reference proteome</keyword>
<dbReference type="EMBL" id="CAUJNA010000483">
    <property type="protein sequence ID" value="CAJ1377718.1"/>
    <property type="molecule type" value="Genomic_DNA"/>
</dbReference>